<feature type="compositionally biased region" description="Basic and acidic residues" evidence="7">
    <location>
        <begin position="711"/>
        <end position="722"/>
    </location>
</feature>
<reference evidence="10 11" key="1">
    <citation type="journal article" date="2020" name="BMC Genomics">
        <title>Intraspecific diversification of the crop wild relative Brassica cretica Lam. using demographic model selection.</title>
        <authorList>
            <person name="Kioukis A."/>
            <person name="Michalopoulou V.A."/>
            <person name="Briers L."/>
            <person name="Pirintsos S."/>
            <person name="Studholme D.J."/>
            <person name="Pavlidis P."/>
            <person name="Sarris P.F."/>
        </authorList>
    </citation>
    <scope>NUCLEOTIDE SEQUENCE [LARGE SCALE GENOMIC DNA]</scope>
    <source>
        <strain evidence="11">cv. PFS-1207/04</strain>
    </source>
</reference>
<dbReference type="Gene3D" id="3.40.50.12390">
    <property type="match status" value="2"/>
</dbReference>
<dbReference type="EC" id="3.1.13.-" evidence="6"/>
<evidence type="ECO:0000256" key="6">
    <source>
        <dbReference type="PIRNR" id="PIRNR037239"/>
    </source>
</evidence>
<evidence type="ECO:0000256" key="1">
    <source>
        <dbReference type="ARBA" id="ARBA00006994"/>
    </source>
</evidence>
<comment type="similarity">
    <text evidence="1 6">Belongs to the 5'-3' exonuclease family. XRN2/RAT1 subfamily.</text>
</comment>
<keyword evidence="5 6" id="KW-0269">Exonuclease</keyword>
<comment type="function">
    <text evidence="6">Possesses 5'-&gt;3' exoribonuclease activity. Acts as an endogenous post-transcriptional gene silencing (PTGS) suppressor.</text>
</comment>
<accession>A0ABQ7DJS7</accession>
<proteinExistence type="inferred from homology"/>
<feature type="domain" description="Xrn1 helical" evidence="9">
    <location>
        <begin position="566"/>
        <end position="618"/>
    </location>
</feature>
<sequence length="807" mass="92816">MGVPSFYRWLIERYPLILQDVIEEEPLDVKVPVDTIKPNPSCVEYDNLYLDMKIIIHPCFHPEDRVTHFFFALLSPNSFIHSSIGSLFSTGSPTTFSEVFQCMFYFIDRLFVMVRPQKLLFLAIDGVAPRAKMNQQRSRRLLKKSDCVKSLRVKGRGYLLNWTLKFLTLMLLTPGTEFMSTLSFALQYYIHVRLNSDPGWKNIKVIPSDANVPGEGEHKIMSYIRLQKNHPGYNPNTCHFLYGLDADLIMLALATHEVHISILREVVFTPAQQDKCFLCGQLGTGQQIVRARYRARQETCLIKLRQMLWLRSHTRVLYNYLCPCTRRNLDQVQVTQVMEARYCDICYRGNRKGLVVTELNRAEIEIDNREQLKFKLKSDGFSSGKGEEDKVRLGVQGWRERYYEEKFIAKTIEEMEQICRDVVSFLMPVYPYHYAPFASDLKFLDKLDIKFELGSTFKQFNQLLAVLPSASAHALPECFRKLMTDPSSPIAELYPPDFETDMNGKRYSWQGIAKLPFIEEQRLLDAAAKLEHSLTLIRSLSSRTIKLSNKERATVKEKIDHGLSIHASAPPSRGMEDVLANQVICAIYKLPDDLRGSDIARPPPGVVLPKKTVQLADLKGGANLWHEDGDRRRAPAKIIKIKRLGKAAHRFVLQTISSQPDNTHINTEPALCPNTIFHNNQVSRKVPSLRGSAVQRKHPQSELALKKNRSHQSELTEEEKTSIRKRKEKEKRGRNMANRRDRAKNEQQANKGESNLENKRPRSEVNEENRLEHKSPRFTEERNINTEGKEQNTCAQSELTEKNATKA</sequence>
<dbReference type="PANTHER" id="PTHR12341">
    <property type="entry name" value="5'-&gt;3' EXORIBONUCLEASE"/>
    <property type="match status" value="1"/>
</dbReference>
<evidence type="ECO:0000256" key="5">
    <source>
        <dbReference type="ARBA" id="ARBA00022839"/>
    </source>
</evidence>
<feature type="compositionally biased region" description="Basic and acidic residues" evidence="7">
    <location>
        <begin position="730"/>
        <end position="745"/>
    </location>
</feature>
<keyword evidence="4 6" id="KW-0378">Hydrolase</keyword>
<dbReference type="Proteomes" id="UP000266723">
    <property type="component" value="Unassembled WGS sequence"/>
</dbReference>
<dbReference type="InterPro" id="IPR027073">
    <property type="entry name" value="5_3_exoribonuclease"/>
</dbReference>
<dbReference type="InterPro" id="IPR041412">
    <property type="entry name" value="Xrn1_helical"/>
</dbReference>
<organism evidence="10 11">
    <name type="scientific">Brassica cretica</name>
    <name type="common">Mustard</name>
    <dbReference type="NCBI Taxonomy" id="69181"/>
    <lineage>
        <taxon>Eukaryota</taxon>
        <taxon>Viridiplantae</taxon>
        <taxon>Streptophyta</taxon>
        <taxon>Embryophyta</taxon>
        <taxon>Tracheophyta</taxon>
        <taxon>Spermatophyta</taxon>
        <taxon>Magnoliopsida</taxon>
        <taxon>eudicotyledons</taxon>
        <taxon>Gunneridae</taxon>
        <taxon>Pentapetalae</taxon>
        <taxon>rosids</taxon>
        <taxon>malvids</taxon>
        <taxon>Brassicales</taxon>
        <taxon>Brassicaceae</taxon>
        <taxon>Brassiceae</taxon>
        <taxon>Brassica</taxon>
    </lineage>
</organism>
<dbReference type="Pfam" id="PF03159">
    <property type="entry name" value="XRN_N"/>
    <property type="match status" value="1"/>
</dbReference>
<dbReference type="InterPro" id="IPR004859">
    <property type="entry name" value="Xrn1_N"/>
</dbReference>
<feature type="compositionally biased region" description="Basic and acidic residues" evidence="7">
    <location>
        <begin position="754"/>
        <end position="790"/>
    </location>
</feature>
<evidence type="ECO:0000259" key="9">
    <source>
        <dbReference type="Pfam" id="PF17846"/>
    </source>
</evidence>
<evidence type="ECO:0000256" key="3">
    <source>
        <dbReference type="ARBA" id="ARBA00022722"/>
    </source>
</evidence>
<dbReference type="Pfam" id="PF17846">
    <property type="entry name" value="XRN_M"/>
    <property type="match status" value="2"/>
</dbReference>
<feature type="domain" description="Xrn1 helical" evidence="9">
    <location>
        <begin position="366"/>
        <end position="535"/>
    </location>
</feature>
<comment type="caution">
    <text evidence="10">The sequence shown here is derived from an EMBL/GenBank/DDBJ whole genome shotgun (WGS) entry which is preliminary data.</text>
</comment>
<gene>
    <name evidence="10" type="ORF">DY000_02030794</name>
</gene>
<evidence type="ECO:0000256" key="7">
    <source>
        <dbReference type="SAM" id="MobiDB-lite"/>
    </source>
</evidence>
<evidence type="ECO:0000313" key="11">
    <source>
        <dbReference type="Proteomes" id="UP000266723"/>
    </source>
</evidence>
<feature type="domain" description="Xrn1 N-terminal" evidence="8">
    <location>
        <begin position="1"/>
        <end position="265"/>
    </location>
</feature>
<dbReference type="PANTHER" id="PTHR12341:SF64">
    <property type="entry name" value="5'-3' EXORIBONUCLEASE 2"/>
    <property type="match status" value="1"/>
</dbReference>
<evidence type="ECO:0000313" key="10">
    <source>
        <dbReference type="EMBL" id="KAF3577181.1"/>
    </source>
</evidence>
<keyword evidence="11" id="KW-1185">Reference proteome</keyword>
<protein>
    <recommendedName>
        <fullName evidence="6">5'-3' exoribonuclease</fullName>
        <ecNumber evidence="6">3.1.13.-</ecNumber>
    </recommendedName>
</protein>
<dbReference type="EMBL" id="QGKV02000649">
    <property type="protein sequence ID" value="KAF3577181.1"/>
    <property type="molecule type" value="Genomic_DNA"/>
</dbReference>
<keyword evidence="2 6" id="KW-0507">mRNA processing</keyword>
<name>A0ABQ7DJS7_BRACR</name>
<keyword evidence="3 6" id="KW-0540">Nuclease</keyword>
<dbReference type="CDD" id="cd18673">
    <property type="entry name" value="PIN_XRN1-2-like"/>
    <property type="match status" value="1"/>
</dbReference>
<dbReference type="PIRSF" id="PIRSF037239">
    <property type="entry name" value="Exonuclease_Xrn2"/>
    <property type="match status" value="1"/>
</dbReference>
<evidence type="ECO:0000259" key="8">
    <source>
        <dbReference type="Pfam" id="PF03159"/>
    </source>
</evidence>
<evidence type="ECO:0000256" key="4">
    <source>
        <dbReference type="ARBA" id="ARBA00022801"/>
    </source>
</evidence>
<evidence type="ECO:0000256" key="2">
    <source>
        <dbReference type="ARBA" id="ARBA00022664"/>
    </source>
</evidence>
<feature type="region of interest" description="Disordered" evidence="7">
    <location>
        <begin position="687"/>
        <end position="807"/>
    </location>
</feature>
<dbReference type="InterPro" id="IPR017151">
    <property type="entry name" value="Xrn2/3/4"/>
</dbReference>
<dbReference type="Gene3D" id="1.25.40.1050">
    <property type="match status" value="1"/>
</dbReference>